<dbReference type="Proteomes" id="UP001165060">
    <property type="component" value="Unassembled WGS sequence"/>
</dbReference>
<protein>
    <recommendedName>
        <fullName evidence="8">Calx-beta domain-containing protein</fullName>
    </recommendedName>
</protein>
<keyword evidence="4" id="KW-0677">Repeat</keyword>
<accession>A0ABQ6N003</accession>
<evidence type="ECO:0000256" key="3">
    <source>
        <dbReference type="ARBA" id="ARBA00022729"/>
    </source>
</evidence>
<dbReference type="InterPro" id="IPR013320">
    <property type="entry name" value="ConA-like_dom_sf"/>
</dbReference>
<dbReference type="PANTHER" id="PTHR19277">
    <property type="entry name" value="PENTRAXIN"/>
    <property type="match status" value="1"/>
</dbReference>
<feature type="domain" description="Calx-beta" evidence="8">
    <location>
        <begin position="2052"/>
        <end position="2158"/>
    </location>
</feature>
<evidence type="ECO:0000256" key="7">
    <source>
        <dbReference type="ARBA" id="ARBA00023180"/>
    </source>
</evidence>
<feature type="non-terminal residue" evidence="9">
    <location>
        <position position="1"/>
    </location>
</feature>
<sequence>VPSNDRPVHANGTATFTFRAPSSGLSLQLCYKFGSEPATRVHNHTTKVAQLREVLPSHGDVGVAVADYPKAFAFGGDHLAAGDRARWAVDGDCGAPMEVWEEATGTANVTGVTDAWRARYTGYSTSSNATFTPRMSATGLNLTLCYQHHGEPWTVYPKWTLDVRAVHNVSTLADQLGRGESDMAVADQLKRLLYHGHGLQPGDRVKYVYTQRTQTQAALYDGAATTYDDCNDAALTAPLVSPDDLAENSMATAQADYPRSSAGLTFDPAGAGNWLTLCYAFDREPYQIYPLHLTQLHHVAQLSSFVGDMDYMVARVPEQIEVLGSYITAADSARWIKSAGAVDADCDDAGLILLSDDVAGATSQANDQEPVFRNATTNATETIFLFDPAYMGESPIYCHKFKNEPYKIYPTITSKIGHVDSISVDVGDIFNAVVDYEKAFTFTGGHISALDRAKFALVARHVGIEAGCEEAVENQMYYQSDFVEAGKLAPSNADGSNTTVMVDSTGSAAFNFTSANSGDSVRLCYRFGNEPFRAYTNFEVEIKMMHEVTTTSGDYNRSVVEHAKPLHFHGNGLAAGDRAKYLIAPTHFGDCNAVAKSANLIYPDTDFVDKSMNLTSNGDGILDGTGDGLDATFWFAPQAAGYWVALCYKFANEPYQLYYQHRVQVNQLQSLTADQGNIDVAVVDYPKTLKFTGKFLSEGDKFKWVEPQSGVHHAQDPCDQPAAIHPESNTEADNATVVSWYSTPPSWYANPPLNTEVVNTSHTTGTFTMKDTSSGSNNTLCYKHRNEPWKLYHSFKHDVRMIHSITATAGDTNHSVADQIKELTFHGDGVQAGFFDGARTHLNDRVKWVKRIDLNDPSDVNYKRGQIGSVDGTLVNEDVSYDACNSMDATAAQNNATKNQYDFQNNEGTFDLHTHSSELDSNSTEYPTPNTASFNFDSNSSGYVLMLCYKFENEPYQLYTEHLTRVHQVRNITSYQGGADIIVADVGERLAIHGDYVTTRDRARWVANGDTDAACSEEYNMLRSYHTHVVNASTGETNQTMHEHEWIQGNFSNAETIYDGNPHPYHDGTFFPTSTTSHEVTFWYNGTYSGFTPRYCHKFKDEPWKIYPHITIKVARVDSIVASAGDTFNAVVNAQKKWQINGGHVSQDDRMKWVITDAADPTDCQGGIFTHQAQGGWSENHSLPVIVDTLNSDPATAQNLATNVTAFNFTENSAGFVAKLCYKFNDEPYKAYLNFPLDIKMVQGQTVSFGSVDQVVPDTEKFFFYAGQGLSSNGAVFDHVKWIKWGNDCNDPAFPGEPLLGSTVAVMGQTGVTALNEPLADKYGVSLPGSSDLEGSYLAATFIDRTSGGPLITCYSFQNEPYQPYYEFPVTVTGIASITTPADGGDPDILVLDMTKEFIFNGFGVSAADTAFWVSAAATGDADCESTSSYLTGYSSSITATDGDGFGTGTFNIPTGYGMEGQTLQLCYTFKNENPKLYQHLTISLKTFGERSAVVGSNVTAVVDAPKTFNLVGGQIAPGDQARFVDAVTSDDDCNLPFAANESAAVEYFSSDVSRVTFNFATPSTDGSSFRLCYKFQNEPYKLYSQYVIRVNQLSTMAAVSEEHAMMHAAQRVDFLGDGVTDLDFAKYVLAADEASQGCDAALPAAGSEAYQVIASSIHATFTSPVSNMVLCYKFATEPYKSYLSYGMTSHLPLITSMSVSDIVVGQTKLVKMRGTFGISSGATDSIKFVPNDATDCETHSGEGADNDARATGVISPSNVTRSETAPLNMDEGSAFYTLATTEGVGSNSPILLCYRFGPEGTNYSFFPSSSIVSREISYLSVNMEHLSTLGAEVEFEFHGSGISDNDKVKFIDSGSTDADCLTAATAGGSVETSVIANKATFVFSSGFSSVILCYQFGTLAETEPYKVYTGLEIIDTAVADVEEVPVFFEAPAEVTLSLEGSVDTIPAGSPARATFEANFVADISAALGIDTSRVTIIDIISGSIIVIFEIRVSDNAAEPLVSELVEELVAQANDPTSSLNTGNVTSAVQQAPAVAYGEPVERIAESATESVSVNVVAYQDAGMFQFSADDYYTTEGSSKVYLKIDRNMGNYGDVVLSYFTTAGTATAGVDFASTNEGIAASGEIEFASGETEKVLTIDLLDDAVKEAHFETFSVGLSINEYETARKNFGGFEAAMGSRKNATVRVYDWGEGGSVQASSSFVNDGGGNTDGWSVVGNVAADLFVQEANMEWIDQWGYQVSDIRYADEEYNDQCDYAAPVAPCGYSCQYGDRALADKTTGEPSTVLSLDGTGYIAGIVPFDNSFTNEFTIAMWVRASALSTVSEDAVLYSYAVGGGGGNVQGFHEVLLSNPKDLSLMVRDRVVPSEDRYDGVSGGDRRGLKLGINVADDQWHHVAVSWRSVDGHVKAWVDGALTFEGSAYKTGELVAVGGSSVLGMGQDGGCSYDGAGVLQSCALDDKSGFVGQIQTFALLKIFGDQQAVVLLMAIPVTVNMDNVLALWYFQISRTEGRVIADASGQGQSTHTGGNRGYASAAGSSLVIGTPKSADPIFPCGEVYKNIWHFQADPAKFSGDISSSYGGRLQFKLMTSSFSGSVRNGRGSVVIIADDGSTISFRRLFGAPHEAGGVGNWNYYSVVMREDHGWYTEPGGVLVDAAEMKRILGTVNKLLIRGDDYVYGSGGNGQEIVGINDVVLYNKR</sequence>
<gene>
    <name evidence="9" type="ORF">TeGR_g1374</name>
</gene>
<evidence type="ECO:0000256" key="6">
    <source>
        <dbReference type="ARBA" id="ARBA00023157"/>
    </source>
</evidence>
<dbReference type="EMBL" id="BRYB01003466">
    <property type="protein sequence ID" value="GMI37183.1"/>
    <property type="molecule type" value="Genomic_DNA"/>
</dbReference>
<keyword evidence="3" id="KW-0732">Signal</keyword>
<dbReference type="Pfam" id="PF00052">
    <property type="entry name" value="Laminin_B"/>
    <property type="match status" value="1"/>
</dbReference>
<organism evidence="9 10">
    <name type="scientific">Tetraparma gracilis</name>
    <dbReference type="NCBI Taxonomy" id="2962635"/>
    <lineage>
        <taxon>Eukaryota</taxon>
        <taxon>Sar</taxon>
        <taxon>Stramenopiles</taxon>
        <taxon>Ochrophyta</taxon>
        <taxon>Bolidophyceae</taxon>
        <taxon>Parmales</taxon>
        <taxon>Triparmaceae</taxon>
        <taxon>Tetraparma</taxon>
    </lineage>
</organism>
<keyword evidence="2" id="KW-0479">Metal-binding</keyword>
<keyword evidence="7" id="KW-0325">Glycoprotein</keyword>
<keyword evidence="10" id="KW-1185">Reference proteome</keyword>
<dbReference type="SMART" id="SM00237">
    <property type="entry name" value="Calx_beta"/>
    <property type="match status" value="1"/>
</dbReference>
<dbReference type="PANTHER" id="PTHR19277:SF125">
    <property type="entry name" value="B6"/>
    <property type="match status" value="1"/>
</dbReference>
<keyword evidence="5" id="KW-0106">Calcium</keyword>
<dbReference type="InterPro" id="IPR000034">
    <property type="entry name" value="Laminin_IV"/>
</dbReference>
<dbReference type="InterPro" id="IPR003644">
    <property type="entry name" value="Calx_beta"/>
</dbReference>
<comment type="cofactor">
    <cofactor evidence="1">
        <name>Ca(2+)</name>
        <dbReference type="ChEBI" id="CHEBI:29108"/>
    </cofactor>
</comment>
<dbReference type="Pfam" id="PF03160">
    <property type="entry name" value="Calx-beta"/>
    <property type="match status" value="1"/>
</dbReference>
<dbReference type="Gene3D" id="2.60.40.2030">
    <property type="match status" value="1"/>
</dbReference>
<evidence type="ECO:0000256" key="2">
    <source>
        <dbReference type="ARBA" id="ARBA00022723"/>
    </source>
</evidence>
<dbReference type="InterPro" id="IPR051360">
    <property type="entry name" value="Neuronal_Pentraxin_Related"/>
</dbReference>
<comment type="caution">
    <text evidence="9">The sequence shown here is derived from an EMBL/GenBank/DDBJ whole genome shotgun (WGS) entry which is preliminary data.</text>
</comment>
<evidence type="ECO:0000313" key="10">
    <source>
        <dbReference type="Proteomes" id="UP001165060"/>
    </source>
</evidence>
<keyword evidence="6" id="KW-1015">Disulfide bond</keyword>
<evidence type="ECO:0000256" key="4">
    <source>
        <dbReference type="ARBA" id="ARBA00022737"/>
    </source>
</evidence>
<evidence type="ECO:0000259" key="8">
    <source>
        <dbReference type="SMART" id="SM00237"/>
    </source>
</evidence>
<dbReference type="Pfam" id="PF13385">
    <property type="entry name" value="Laminin_G_3"/>
    <property type="match status" value="1"/>
</dbReference>
<evidence type="ECO:0000256" key="1">
    <source>
        <dbReference type="ARBA" id="ARBA00001913"/>
    </source>
</evidence>
<dbReference type="InterPro" id="IPR038081">
    <property type="entry name" value="CalX-like_sf"/>
</dbReference>
<reference evidence="9 10" key="1">
    <citation type="journal article" date="2023" name="Commun. Biol.">
        <title>Genome analysis of Parmales, the sister group of diatoms, reveals the evolutionary specialization of diatoms from phago-mixotrophs to photoautotrophs.</title>
        <authorList>
            <person name="Ban H."/>
            <person name="Sato S."/>
            <person name="Yoshikawa S."/>
            <person name="Yamada K."/>
            <person name="Nakamura Y."/>
            <person name="Ichinomiya M."/>
            <person name="Sato N."/>
            <person name="Blanc-Mathieu R."/>
            <person name="Endo H."/>
            <person name="Kuwata A."/>
            <person name="Ogata H."/>
        </authorList>
    </citation>
    <scope>NUCLEOTIDE SEQUENCE [LARGE SCALE GENOMIC DNA]</scope>
</reference>
<proteinExistence type="predicted"/>
<dbReference type="SUPFAM" id="SSF49899">
    <property type="entry name" value="Concanavalin A-like lectins/glucanases"/>
    <property type="match status" value="1"/>
</dbReference>
<evidence type="ECO:0000313" key="9">
    <source>
        <dbReference type="EMBL" id="GMI37183.1"/>
    </source>
</evidence>
<evidence type="ECO:0000256" key="5">
    <source>
        <dbReference type="ARBA" id="ARBA00022837"/>
    </source>
</evidence>
<dbReference type="Gene3D" id="2.60.120.200">
    <property type="match status" value="1"/>
</dbReference>
<name>A0ABQ6N003_9STRA</name>
<dbReference type="SUPFAM" id="SSF141072">
    <property type="entry name" value="CalX-like"/>
    <property type="match status" value="1"/>
</dbReference>